<gene>
    <name evidence="2" type="ORF">B0H15DRAFT_999633</name>
</gene>
<organism evidence="2 3">
    <name type="scientific">Mycena belliarum</name>
    <dbReference type="NCBI Taxonomy" id="1033014"/>
    <lineage>
        <taxon>Eukaryota</taxon>
        <taxon>Fungi</taxon>
        <taxon>Dikarya</taxon>
        <taxon>Basidiomycota</taxon>
        <taxon>Agaricomycotina</taxon>
        <taxon>Agaricomycetes</taxon>
        <taxon>Agaricomycetidae</taxon>
        <taxon>Agaricales</taxon>
        <taxon>Marasmiineae</taxon>
        <taxon>Mycenaceae</taxon>
        <taxon>Mycena</taxon>
    </lineage>
</organism>
<sequence length="240" mass="25396">MPRVQTRPRICGPMCARGSAIAATSLPTIRSSPHHARCAAAAPKSVLSSPAPLSSSPSLFCTAATARNPVLNLAQYDDKPPLSRPFVPSGISGSTGAVLARSSTPDTHGVAAARNPAFHFDPPHPLRLPPHAAPLLLGALTSLLLLILVLRTCARKVGIRHSCHARIVLGLGLWGHVIATGVLPARCHHHDRWNAIAPPPSNMATPTSWTCMLPTPLPRSLPVRPSLLRETRGRWAPSSV</sequence>
<dbReference type="Proteomes" id="UP001222325">
    <property type="component" value="Unassembled WGS sequence"/>
</dbReference>
<comment type="caution">
    <text evidence="2">The sequence shown here is derived from an EMBL/GenBank/DDBJ whole genome shotgun (WGS) entry which is preliminary data.</text>
</comment>
<dbReference type="AlphaFoldDB" id="A0AAD6TXZ5"/>
<feature type="transmembrane region" description="Helical" evidence="1">
    <location>
        <begin position="132"/>
        <end position="150"/>
    </location>
</feature>
<dbReference type="EMBL" id="JARJCN010000061">
    <property type="protein sequence ID" value="KAJ7079273.1"/>
    <property type="molecule type" value="Genomic_DNA"/>
</dbReference>
<evidence type="ECO:0000313" key="3">
    <source>
        <dbReference type="Proteomes" id="UP001222325"/>
    </source>
</evidence>
<keyword evidence="1" id="KW-0472">Membrane</keyword>
<name>A0AAD6TXZ5_9AGAR</name>
<protein>
    <submittedName>
        <fullName evidence="2">Uncharacterized protein</fullName>
    </submittedName>
</protein>
<keyword evidence="3" id="KW-1185">Reference proteome</keyword>
<keyword evidence="1" id="KW-1133">Transmembrane helix</keyword>
<accession>A0AAD6TXZ5</accession>
<keyword evidence="1" id="KW-0812">Transmembrane</keyword>
<evidence type="ECO:0000313" key="2">
    <source>
        <dbReference type="EMBL" id="KAJ7079273.1"/>
    </source>
</evidence>
<evidence type="ECO:0000256" key="1">
    <source>
        <dbReference type="SAM" id="Phobius"/>
    </source>
</evidence>
<proteinExistence type="predicted"/>
<reference evidence="2" key="1">
    <citation type="submission" date="2023-03" db="EMBL/GenBank/DDBJ databases">
        <title>Massive genome expansion in bonnet fungi (Mycena s.s.) driven by repeated elements and novel gene families across ecological guilds.</title>
        <authorList>
            <consortium name="Lawrence Berkeley National Laboratory"/>
            <person name="Harder C.B."/>
            <person name="Miyauchi S."/>
            <person name="Viragh M."/>
            <person name="Kuo A."/>
            <person name="Thoen E."/>
            <person name="Andreopoulos B."/>
            <person name="Lu D."/>
            <person name="Skrede I."/>
            <person name="Drula E."/>
            <person name="Henrissat B."/>
            <person name="Morin E."/>
            <person name="Kohler A."/>
            <person name="Barry K."/>
            <person name="LaButti K."/>
            <person name="Morin E."/>
            <person name="Salamov A."/>
            <person name="Lipzen A."/>
            <person name="Mereny Z."/>
            <person name="Hegedus B."/>
            <person name="Baldrian P."/>
            <person name="Stursova M."/>
            <person name="Weitz H."/>
            <person name="Taylor A."/>
            <person name="Grigoriev I.V."/>
            <person name="Nagy L.G."/>
            <person name="Martin F."/>
            <person name="Kauserud H."/>
        </authorList>
    </citation>
    <scope>NUCLEOTIDE SEQUENCE</scope>
    <source>
        <strain evidence="2">CBHHK173m</strain>
    </source>
</reference>